<evidence type="ECO:0000256" key="1">
    <source>
        <dbReference type="SAM" id="MobiDB-lite"/>
    </source>
</evidence>
<evidence type="ECO:0000313" key="3">
    <source>
        <dbReference type="Proteomes" id="UP001303647"/>
    </source>
</evidence>
<accession>A0AAN7CU95</accession>
<evidence type="ECO:0000313" key="2">
    <source>
        <dbReference type="EMBL" id="KAK4248151.1"/>
    </source>
</evidence>
<reference evidence="2" key="2">
    <citation type="submission" date="2023-05" db="EMBL/GenBank/DDBJ databases">
        <authorList>
            <consortium name="Lawrence Berkeley National Laboratory"/>
            <person name="Steindorff A."/>
            <person name="Hensen N."/>
            <person name="Bonometti L."/>
            <person name="Westerberg I."/>
            <person name="Brannstrom I.O."/>
            <person name="Guillou S."/>
            <person name="Cros-Aarteil S."/>
            <person name="Calhoun S."/>
            <person name="Haridas S."/>
            <person name="Kuo A."/>
            <person name="Mondo S."/>
            <person name="Pangilinan J."/>
            <person name="Riley R."/>
            <person name="Labutti K."/>
            <person name="Andreopoulos B."/>
            <person name="Lipzen A."/>
            <person name="Chen C."/>
            <person name="Yanf M."/>
            <person name="Daum C."/>
            <person name="Ng V."/>
            <person name="Clum A."/>
            <person name="Ohm R."/>
            <person name="Martin F."/>
            <person name="Silar P."/>
            <person name="Natvig D."/>
            <person name="Lalanne C."/>
            <person name="Gautier V."/>
            <person name="Ament-Velasquez S.L."/>
            <person name="Kruys A."/>
            <person name="Hutchinson M.I."/>
            <person name="Powell A.J."/>
            <person name="Barry K."/>
            <person name="Miller A.N."/>
            <person name="Grigoriev I.V."/>
            <person name="Debuchy R."/>
            <person name="Gladieux P."/>
            <person name="Thoren M.H."/>
            <person name="Johannesson H."/>
        </authorList>
    </citation>
    <scope>NUCLEOTIDE SEQUENCE</scope>
    <source>
        <strain evidence="2">CBS 359.72</strain>
    </source>
</reference>
<organism evidence="2 3">
    <name type="scientific">Corynascus novoguineensis</name>
    <dbReference type="NCBI Taxonomy" id="1126955"/>
    <lineage>
        <taxon>Eukaryota</taxon>
        <taxon>Fungi</taxon>
        <taxon>Dikarya</taxon>
        <taxon>Ascomycota</taxon>
        <taxon>Pezizomycotina</taxon>
        <taxon>Sordariomycetes</taxon>
        <taxon>Sordariomycetidae</taxon>
        <taxon>Sordariales</taxon>
        <taxon>Chaetomiaceae</taxon>
        <taxon>Corynascus</taxon>
    </lineage>
</organism>
<proteinExistence type="predicted"/>
<feature type="region of interest" description="Disordered" evidence="1">
    <location>
        <begin position="1"/>
        <end position="44"/>
    </location>
</feature>
<name>A0AAN7CU95_9PEZI</name>
<gene>
    <name evidence="2" type="ORF">C7999DRAFT_31466</name>
</gene>
<feature type="compositionally biased region" description="Low complexity" evidence="1">
    <location>
        <begin position="96"/>
        <end position="105"/>
    </location>
</feature>
<feature type="compositionally biased region" description="Basic and acidic residues" evidence="1">
    <location>
        <begin position="27"/>
        <end position="41"/>
    </location>
</feature>
<comment type="caution">
    <text evidence="2">The sequence shown here is derived from an EMBL/GenBank/DDBJ whole genome shotgun (WGS) entry which is preliminary data.</text>
</comment>
<sequence>MPKKRHQNKYSKPQSTPPALLSSTAARRNDSHHDAADDASRGRGVNELLASLRRTGLSDNGHQVADVVRPTVPPAIRQILQIPETPPPRPRRPARVARGGARLPAGPAPPRSWLSGSERAGDALRRSAAEYGAAGGYEQRPLPGAKLPDRGSLTDMVLRRLVLDWEWQKEYCRYYLYELPTHLRIALAVYLVTYTREGVSLRDLQAILLPPPDVLEYQEDPSLAPSVVNESFHYLDLSGSVGRSIKLRELSDFLFPPQPKSTIDPQESWEDAFEEHSTDIPRPLLPNLTHLSLALSPTSSSSPNITNKTTTTTPVVSWRHLLALATHLPGLTHLSLAFWPEPCLTPNARLATVVAPPQAGGGRGAISYGGTGPYSHSLDDDWAEQVLVLRRLSKRLYGLEYLDLTGCGEWFPALWAATASSSGGGDGGEGEEAGEGDDAVIVDWNGAWGKIETLIMYPGYRLREDATTGEAARYWEYVDWARRVERHVRAQRAGKGRFVTVETSKRSGEIRV</sequence>
<evidence type="ECO:0008006" key="4">
    <source>
        <dbReference type="Google" id="ProtNLM"/>
    </source>
</evidence>
<reference evidence="2" key="1">
    <citation type="journal article" date="2023" name="Mol. Phylogenet. Evol.">
        <title>Genome-scale phylogeny and comparative genomics of the fungal order Sordariales.</title>
        <authorList>
            <person name="Hensen N."/>
            <person name="Bonometti L."/>
            <person name="Westerberg I."/>
            <person name="Brannstrom I.O."/>
            <person name="Guillou S."/>
            <person name="Cros-Aarteil S."/>
            <person name="Calhoun S."/>
            <person name="Haridas S."/>
            <person name="Kuo A."/>
            <person name="Mondo S."/>
            <person name="Pangilinan J."/>
            <person name="Riley R."/>
            <person name="LaButti K."/>
            <person name="Andreopoulos B."/>
            <person name="Lipzen A."/>
            <person name="Chen C."/>
            <person name="Yan M."/>
            <person name="Daum C."/>
            <person name="Ng V."/>
            <person name="Clum A."/>
            <person name="Steindorff A."/>
            <person name="Ohm R.A."/>
            <person name="Martin F."/>
            <person name="Silar P."/>
            <person name="Natvig D.O."/>
            <person name="Lalanne C."/>
            <person name="Gautier V."/>
            <person name="Ament-Velasquez S.L."/>
            <person name="Kruys A."/>
            <person name="Hutchinson M.I."/>
            <person name="Powell A.J."/>
            <person name="Barry K."/>
            <person name="Miller A.N."/>
            <person name="Grigoriev I.V."/>
            <person name="Debuchy R."/>
            <person name="Gladieux P."/>
            <person name="Hiltunen Thoren M."/>
            <person name="Johannesson H."/>
        </authorList>
    </citation>
    <scope>NUCLEOTIDE SEQUENCE</scope>
    <source>
        <strain evidence="2">CBS 359.72</strain>
    </source>
</reference>
<feature type="region of interest" description="Disordered" evidence="1">
    <location>
        <begin position="81"/>
        <end position="119"/>
    </location>
</feature>
<dbReference type="EMBL" id="MU857642">
    <property type="protein sequence ID" value="KAK4248151.1"/>
    <property type="molecule type" value="Genomic_DNA"/>
</dbReference>
<dbReference type="AlphaFoldDB" id="A0AAN7CU95"/>
<dbReference type="Proteomes" id="UP001303647">
    <property type="component" value="Unassembled WGS sequence"/>
</dbReference>
<keyword evidence="3" id="KW-1185">Reference proteome</keyword>
<protein>
    <recommendedName>
        <fullName evidence="4">Tafazzin</fullName>
    </recommendedName>
</protein>